<accession>A0A553HMQ6</accession>
<dbReference type="EC" id="3.4.24.39" evidence="15"/>
<dbReference type="PANTHER" id="PTHR37016">
    <property type="match status" value="1"/>
</dbReference>
<feature type="active site" evidence="13">
    <location>
        <position position="376"/>
    </location>
</feature>
<comment type="catalytic activity">
    <reaction evidence="1 15">
        <text>Preferential cleavage of bonds with hydrophobic residues in P1'. Also 3-Asn-|-Gln-4 and 8-Gly-|-Ser-9 bonds in insulin B chain.</text>
        <dbReference type="EC" id="3.4.24.39"/>
    </reaction>
</comment>
<dbReference type="GO" id="GO:0006508">
    <property type="term" value="P:proteolysis"/>
    <property type="evidence" value="ECO:0007669"/>
    <property type="project" value="UniProtKB-KW"/>
</dbReference>
<dbReference type="SMART" id="SM01351">
    <property type="entry name" value="Aspzincin_M35"/>
    <property type="match status" value="1"/>
</dbReference>
<evidence type="ECO:0000313" key="18">
    <source>
        <dbReference type="EMBL" id="TRX89238.1"/>
    </source>
</evidence>
<comment type="caution">
    <text evidence="18">The sequence shown here is derived from an EMBL/GenBank/DDBJ whole genome shotgun (WGS) entry which is preliminary data.</text>
</comment>
<dbReference type="AlphaFoldDB" id="A0A553HMQ6"/>
<feature type="domain" description="Lysine-specific metallo-endopeptidase" evidence="17">
    <location>
        <begin position="276"/>
        <end position="416"/>
    </location>
</feature>
<dbReference type="InterPro" id="IPR029463">
    <property type="entry name" value="Lys_MEP"/>
</dbReference>
<keyword evidence="6 15" id="KW-0165">Cleavage on pair of basic residues</keyword>
<feature type="binding site" evidence="14">
    <location>
        <position position="388"/>
    </location>
    <ligand>
        <name>Zn(2+)</name>
        <dbReference type="ChEBI" id="CHEBI:29105"/>
        <note>catalytic</note>
    </ligand>
</feature>
<reference evidence="19" key="1">
    <citation type="submission" date="2019-06" db="EMBL/GenBank/DDBJ databases">
        <title>Draft genome sequence of the griseofulvin-producing fungus Xylaria cubensis strain G536.</title>
        <authorList>
            <person name="Mead M.E."/>
            <person name="Raja H.A."/>
            <person name="Steenwyk J.L."/>
            <person name="Knowles S.L."/>
            <person name="Oberlies N.H."/>
            <person name="Rokas A."/>
        </authorList>
    </citation>
    <scope>NUCLEOTIDE SEQUENCE [LARGE SCALE GENOMIC DNA]</scope>
    <source>
        <strain evidence="19">G536</strain>
    </source>
</reference>
<dbReference type="Gene3D" id="2.60.40.2970">
    <property type="match status" value="1"/>
</dbReference>
<evidence type="ECO:0000256" key="10">
    <source>
        <dbReference type="ARBA" id="ARBA00022833"/>
    </source>
</evidence>
<evidence type="ECO:0000256" key="15">
    <source>
        <dbReference type="RuleBase" id="RU361126"/>
    </source>
</evidence>
<dbReference type="OrthoDB" id="412874at2759"/>
<comment type="function">
    <text evidence="15">Secreted metalloproteinase that allows assimilation of proteinaceous substrates. Shows high activities on basic nuclear substrates such as histone and protamine.</text>
</comment>
<evidence type="ECO:0000256" key="13">
    <source>
        <dbReference type="PIRSR" id="PIRSR601384-1"/>
    </source>
</evidence>
<organism evidence="18 19">
    <name type="scientific">Xylaria flabelliformis</name>
    <dbReference type="NCBI Taxonomy" id="2512241"/>
    <lineage>
        <taxon>Eukaryota</taxon>
        <taxon>Fungi</taxon>
        <taxon>Dikarya</taxon>
        <taxon>Ascomycota</taxon>
        <taxon>Pezizomycotina</taxon>
        <taxon>Sordariomycetes</taxon>
        <taxon>Xylariomycetidae</taxon>
        <taxon>Xylariales</taxon>
        <taxon>Xylariaceae</taxon>
        <taxon>Xylaria</taxon>
    </lineage>
</organism>
<keyword evidence="10 14" id="KW-0862">Zinc</keyword>
<keyword evidence="5 15" id="KW-0645">Protease</keyword>
<feature type="binding site" evidence="14">
    <location>
        <position position="379"/>
    </location>
    <ligand>
        <name>Zn(2+)</name>
        <dbReference type="ChEBI" id="CHEBI:29105"/>
        <note>catalytic</note>
    </ligand>
</feature>
<dbReference type="Proteomes" id="UP000319160">
    <property type="component" value="Unassembled WGS sequence"/>
</dbReference>
<dbReference type="InterPro" id="IPR001384">
    <property type="entry name" value="Peptidase_M35"/>
</dbReference>
<evidence type="ECO:0000256" key="16">
    <source>
        <dbReference type="SAM" id="MobiDB-lite"/>
    </source>
</evidence>
<dbReference type="STRING" id="2512241.A0A553HMQ6"/>
<evidence type="ECO:0000256" key="11">
    <source>
        <dbReference type="ARBA" id="ARBA00023049"/>
    </source>
</evidence>
<evidence type="ECO:0000256" key="3">
    <source>
        <dbReference type="ARBA" id="ARBA00010279"/>
    </source>
</evidence>
<keyword evidence="12" id="KW-0865">Zymogen</keyword>
<keyword evidence="4 15" id="KW-0964">Secreted</keyword>
<evidence type="ECO:0000256" key="6">
    <source>
        <dbReference type="ARBA" id="ARBA00022685"/>
    </source>
</evidence>
<dbReference type="Gene3D" id="3.40.390.10">
    <property type="entry name" value="Collagenase (Catalytic Domain)"/>
    <property type="match status" value="1"/>
</dbReference>
<evidence type="ECO:0000259" key="17">
    <source>
        <dbReference type="SMART" id="SM01351"/>
    </source>
</evidence>
<keyword evidence="7 14" id="KW-0479">Metal-binding</keyword>
<evidence type="ECO:0000256" key="14">
    <source>
        <dbReference type="PIRSR" id="PIRSR601384-2"/>
    </source>
</evidence>
<evidence type="ECO:0000313" key="19">
    <source>
        <dbReference type="Proteomes" id="UP000319160"/>
    </source>
</evidence>
<evidence type="ECO:0000256" key="4">
    <source>
        <dbReference type="ARBA" id="ARBA00022525"/>
    </source>
</evidence>
<proteinExistence type="inferred from homology"/>
<dbReference type="EMBL" id="VFLP01000070">
    <property type="protein sequence ID" value="TRX89238.1"/>
    <property type="molecule type" value="Genomic_DNA"/>
</dbReference>
<dbReference type="PRINTS" id="PR00768">
    <property type="entry name" value="DEUTEROLYSIN"/>
</dbReference>
<keyword evidence="8" id="KW-0732">Signal</keyword>
<evidence type="ECO:0000256" key="9">
    <source>
        <dbReference type="ARBA" id="ARBA00022801"/>
    </source>
</evidence>
<sequence>MGALSWRFLEEFYSLPHRHSLFSLADRQPDDLQCRSTNPLRSPVSWNPHPSHHPPQRLLSSSLAESPFTSRDLESFKMKFLAGATLLASVASAASIDNAKRDSPLDVKIEMVGNSGIKASITNTGASDLKVFKTGTLLDTAATEKVKVYQGKNKVGFSGVRLRIASSNLPEAGFQTIKAGKTVSTTFDAAELHDLSAGGAYDIVSKGALQYASAGSNKIEGSIPFSSNVLSAKVDGAKASTAFKSFHEKRETVQSDCSGDELTATVNAINGAASLAQAAASVAGSDDDKLNEYFHSTSVRDQVVDVFNKVAQETSSTTSGAAYHCTDIYNSCSDGVLAYTLPSADYIVNCPLFFSDLPGASKQCHAQDQQSTALHETTHLSEIAGTADNGYGYAAATALSTQDALNNADSYALFAQAVYAGC</sequence>
<dbReference type="GO" id="GO:0005576">
    <property type="term" value="C:extracellular region"/>
    <property type="evidence" value="ECO:0007669"/>
    <property type="project" value="UniProtKB-SubCell"/>
</dbReference>
<dbReference type="CDD" id="cd11008">
    <property type="entry name" value="M35_deuterolysin_like"/>
    <property type="match status" value="1"/>
</dbReference>
<comment type="cofactor">
    <cofactor evidence="14 15">
        <name>Zn(2+)</name>
        <dbReference type="ChEBI" id="CHEBI:29105"/>
    </cofactor>
    <text evidence="14 15">Binds 1 zinc ion per subunit.</text>
</comment>
<keyword evidence="9 15" id="KW-0378">Hydrolase</keyword>
<dbReference type="InterPro" id="IPR050414">
    <property type="entry name" value="Fungal_M35_metalloproteases"/>
</dbReference>
<evidence type="ECO:0000256" key="8">
    <source>
        <dbReference type="ARBA" id="ARBA00022729"/>
    </source>
</evidence>
<evidence type="ECO:0000256" key="1">
    <source>
        <dbReference type="ARBA" id="ARBA00001187"/>
    </source>
</evidence>
<dbReference type="Pfam" id="PF02102">
    <property type="entry name" value="Peptidase_M35"/>
    <property type="match status" value="1"/>
</dbReference>
<dbReference type="InterPro" id="IPR024079">
    <property type="entry name" value="MetalloPept_cat_dom_sf"/>
</dbReference>
<keyword evidence="19" id="KW-1185">Reference proteome</keyword>
<evidence type="ECO:0000256" key="12">
    <source>
        <dbReference type="ARBA" id="ARBA00023145"/>
    </source>
</evidence>
<feature type="region of interest" description="Disordered" evidence="16">
    <location>
        <begin position="33"/>
        <end position="58"/>
    </location>
</feature>
<protein>
    <recommendedName>
        <fullName evidence="15">Neutral protease 2</fullName>
        <ecNumber evidence="15">3.4.24.39</ecNumber>
    </recommendedName>
    <alternativeName>
        <fullName evidence="15">Deuterolysin</fullName>
    </alternativeName>
</protein>
<dbReference type="SUPFAM" id="SSF55486">
    <property type="entry name" value="Metalloproteases ('zincins'), catalytic domain"/>
    <property type="match status" value="1"/>
</dbReference>
<dbReference type="GO" id="GO:0046872">
    <property type="term" value="F:metal ion binding"/>
    <property type="evidence" value="ECO:0007669"/>
    <property type="project" value="UniProtKB-KW"/>
</dbReference>
<dbReference type="GO" id="GO:0004222">
    <property type="term" value="F:metalloendopeptidase activity"/>
    <property type="evidence" value="ECO:0007669"/>
    <property type="project" value="InterPro"/>
</dbReference>
<dbReference type="PANTHER" id="PTHR37016:SF2">
    <property type="entry name" value="NEUTRAL PROTEASE 2 HOMOLOG SNOG_02177"/>
    <property type="match status" value="1"/>
</dbReference>
<comment type="subcellular location">
    <subcellularLocation>
        <location evidence="2 15">Secreted</location>
    </subcellularLocation>
</comment>
<keyword evidence="11 15" id="KW-0482">Metalloprotease</keyword>
<name>A0A553HMQ6_9PEZI</name>
<evidence type="ECO:0000256" key="7">
    <source>
        <dbReference type="ARBA" id="ARBA00022723"/>
    </source>
</evidence>
<gene>
    <name evidence="18" type="ORF">FHL15_009811</name>
</gene>
<evidence type="ECO:0000256" key="5">
    <source>
        <dbReference type="ARBA" id="ARBA00022670"/>
    </source>
</evidence>
<comment type="similarity">
    <text evidence="3 15">Belongs to the peptidase M35 family.</text>
</comment>
<feature type="binding site" evidence="14">
    <location>
        <position position="375"/>
    </location>
    <ligand>
        <name>Zn(2+)</name>
        <dbReference type="ChEBI" id="CHEBI:29105"/>
        <note>catalytic</note>
    </ligand>
</feature>
<evidence type="ECO:0000256" key="2">
    <source>
        <dbReference type="ARBA" id="ARBA00004613"/>
    </source>
</evidence>